<feature type="domain" description="GmrSD restriction endonucleases N-terminal" evidence="1">
    <location>
        <begin position="28"/>
        <end position="202"/>
    </location>
</feature>
<protein>
    <submittedName>
        <fullName evidence="3">Uncharacterized conserved protein, contains ParB-like and HNH nuclease domains</fullName>
    </submittedName>
</protein>
<dbReference type="PANTHER" id="PTHR35149">
    <property type="entry name" value="SLL5132 PROTEIN"/>
    <property type="match status" value="1"/>
</dbReference>
<sequence length="646" mass="73329">MTDISMLPSLLAPGQSCLASVQQLLEFGFDIPAFQRPYDWSEKQVSELIGDLSEAQRKDIQLFLGLVVVCPQPNGRFAIVDGQQRLTTLMLAIGASGATERVLRSGDTGVSSLWISPRHADVGFAKALVSSGGEIEQSLSQRRMAQAFKTLCAEKSLTLNTLLSAQVIVYVAPSLAGATGLFERINLRGKEVSQFDLVKNKLIEWAAVERDQAGRAAIEDFITERYDTLYRRLDPSNKAEPFDSDKLLRVHWILFTQKQFKSSDRVLAEVNAAIDDAFTNEKSIASWIESYLNSLVRVAEAWVAVERPYEATPSSWGHNLKRSLLDFARLGRDGELQPLIVAAILRWQAEAADLVRFCEITSFRSALAKKNSNHGRSYKWRVARQLYQGTWFDALGNPISRAADAVHQLFWANTPYWSKDEAREFGEDTTLEQFAAEVFPDTALDSARFHKDYRHLIHYFFWRYGVHLQHAKEWAPFTRMDISPFQDSVWFESEERFKGWDIEHIYPQTPADRDTREGRAHWKVMSQWVDHLGNLTVLPIPDNRGMQNLPFVEKLAWLREQKKVPFNELLATPDYRGNLLDKPHWGVNNCKKRSAQIRKAAAVLWGLDAVRQLGVGLYDNRLASYQEDVEEDGGEVADESTEISIA</sequence>
<gene>
    <name evidence="3" type="ORF">SAMN05444168_1559</name>
</gene>
<evidence type="ECO:0000313" key="4">
    <source>
        <dbReference type="Proteomes" id="UP000184693"/>
    </source>
</evidence>
<dbReference type="Proteomes" id="UP000184693">
    <property type="component" value="Unassembled WGS sequence"/>
</dbReference>
<feature type="domain" description="GmrSD restriction endonucleases C-terminal" evidence="2">
    <location>
        <begin position="493"/>
        <end position="599"/>
    </location>
</feature>
<dbReference type="InterPro" id="IPR004919">
    <property type="entry name" value="GmrSD_N"/>
</dbReference>
<evidence type="ECO:0000259" key="2">
    <source>
        <dbReference type="Pfam" id="PF07510"/>
    </source>
</evidence>
<dbReference type="AlphaFoldDB" id="A0A1N6FGV9"/>
<dbReference type="EMBL" id="FSRM01000001">
    <property type="protein sequence ID" value="SIN94499.1"/>
    <property type="molecule type" value="Genomic_DNA"/>
</dbReference>
<dbReference type="RefSeq" id="WP_074263748.1">
    <property type="nucleotide sequence ID" value="NZ_FSRM01000001.1"/>
</dbReference>
<organism evidence="3 4">
    <name type="scientific">Paraburkholderia phenazinium</name>
    <dbReference type="NCBI Taxonomy" id="60549"/>
    <lineage>
        <taxon>Bacteria</taxon>
        <taxon>Pseudomonadati</taxon>
        <taxon>Pseudomonadota</taxon>
        <taxon>Betaproteobacteria</taxon>
        <taxon>Burkholderiales</taxon>
        <taxon>Burkholderiaceae</taxon>
        <taxon>Paraburkholderia</taxon>
    </lineage>
</organism>
<dbReference type="OrthoDB" id="3654724at2"/>
<accession>A0A1N6FGV9</accession>
<evidence type="ECO:0000313" key="3">
    <source>
        <dbReference type="EMBL" id="SIN94499.1"/>
    </source>
</evidence>
<dbReference type="Pfam" id="PF03235">
    <property type="entry name" value="GmrSD_N"/>
    <property type="match status" value="1"/>
</dbReference>
<reference evidence="3 4" key="1">
    <citation type="submission" date="2016-11" db="EMBL/GenBank/DDBJ databases">
        <authorList>
            <person name="Jaros S."/>
            <person name="Januszkiewicz K."/>
            <person name="Wedrychowicz H."/>
        </authorList>
    </citation>
    <scope>NUCLEOTIDE SEQUENCE [LARGE SCALE GENOMIC DNA]</scope>
    <source>
        <strain evidence="3 4">GAS86</strain>
    </source>
</reference>
<name>A0A1N6FGV9_9BURK</name>
<dbReference type="PANTHER" id="PTHR35149:SF1">
    <property type="entry name" value="DUF5655 DOMAIN-CONTAINING PROTEIN"/>
    <property type="match status" value="1"/>
</dbReference>
<evidence type="ECO:0000259" key="1">
    <source>
        <dbReference type="Pfam" id="PF03235"/>
    </source>
</evidence>
<proteinExistence type="predicted"/>
<dbReference type="InterPro" id="IPR011089">
    <property type="entry name" value="GmrSD_C"/>
</dbReference>
<dbReference type="Pfam" id="PF07510">
    <property type="entry name" value="GmrSD_C"/>
    <property type="match status" value="1"/>
</dbReference>